<evidence type="ECO:0000313" key="2">
    <source>
        <dbReference type="Proteomes" id="UP000801428"/>
    </source>
</evidence>
<proteinExistence type="predicted"/>
<keyword evidence="2" id="KW-1185">Reference proteome</keyword>
<sequence length="154" mass="17433">MAISQSLVLYNPPTTSNLSSRTNVSSLLPANFFTKQTGTAIATELLYRVLFDIIQRFLSTFQRLAAQGMDECASWLERKLQEQRERRETPNERLGIVEEVNRVAAERGFITCPMTGADVHGGGPQPPRWVRGVLEGIEQGRMEERDFWIHTHTG</sequence>
<dbReference type="OrthoDB" id="3944805at2759"/>
<protein>
    <submittedName>
        <fullName evidence="1">Uncharacterized protein</fullName>
    </submittedName>
</protein>
<accession>A0A9P4T8W5</accession>
<dbReference type="EMBL" id="SWKU01000023">
    <property type="protein sequence ID" value="KAF2997375.1"/>
    <property type="molecule type" value="Genomic_DNA"/>
</dbReference>
<comment type="caution">
    <text evidence="1">The sequence shown here is derived from an EMBL/GenBank/DDBJ whole genome shotgun (WGS) entry which is preliminary data.</text>
</comment>
<dbReference type="Proteomes" id="UP000801428">
    <property type="component" value="Unassembled WGS sequence"/>
</dbReference>
<dbReference type="AlphaFoldDB" id="A0A9P4T8W5"/>
<gene>
    <name evidence="1" type="ORF">E8E13_004515</name>
</gene>
<organism evidence="1 2">
    <name type="scientific">Curvularia kusanoi</name>
    <name type="common">Cochliobolus kusanoi</name>
    <dbReference type="NCBI Taxonomy" id="90978"/>
    <lineage>
        <taxon>Eukaryota</taxon>
        <taxon>Fungi</taxon>
        <taxon>Dikarya</taxon>
        <taxon>Ascomycota</taxon>
        <taxon>Pezizomycotina</taxon>
        <taxon>Dothideomycetes</taxon>
        <taxon>Pleosporomycetidae</taxon>
        <taxon>Pleosporales</taxon>
        <taxon>Pleosporineae</taxon>
        <taxon>Pleosporaceae</taxon>
        <taxon>Curvularia</taxon>
    </lineage>
</organism>
<name>A0A9P4T8W5_CURKU</name>
<evidence type="ECO:0000313" key="1">
    <source>
        <dbReference type="EMBL" id="KAF2997375.1"/>
    </source>
</evidence>
<reference evidence="1" key="1">
    <citation type="submission" date="2019-04" db="EMBL/GenBank/DDBJ databases">
        <title>Sequencing of skin fungus with MAO and IRED activity.</title>
        <authorList>
            <person name="Marsaioli A.J."/>
            <person name="Bonatto J.M.C."/>
            <person name="Reis Junior O."/>
        </authorList>
    </citation>
    <scope>NUCLEOTIDE SEQUENCE</scope>
    <source>
        <strain evidence="1">30M1</strain>
    </source>
</reference>